<dbReference type="Proteomes" id="UP000520814">
    <property type="component" value="Unassembled WGS sequence"/>
</dbReference>
<keyword evidence="3" id="KW-1185">Reference proteome</keyword>
<comment type="caution">
    <text evidence="2">The sequence shown here is derived from an EMBL/GenBank/DDBJ whole genome shotgun (WGS) entry which is preliminary data.</text>
</comment>
<dbReference type="RefSeq" id="WP_184193271.1">
    <property type="nucleotide sequence ID" value="NZ_JACHGW010000001.1"/>
</dbReference>
<gene>
    <name evidence="2" type="ORF">HNQ39_001437</name>
</gene>
<keyword evidence="1" id="KW-0472">Membrane</keyword>
<evidence type="ECO:0000313" key="2">
    <source>
        <dbReference type="EMBL" id="MBB6049675.1"/>
    </source>
</evidence>
<evidence type="ECO:0000313" key="3">
    <source>
        <dbReference type="Proteomes" id="UP000520814"/>
    </source>
</evidence>
<reference evidence="2 3" key="1">
    <citation type="submission" date="2020-08" db="EMBL/GenBank/DDBJ databases">
        <title>Genomic Encyclopedia of Type Strains, Phase IV (KMG-IV): sequencing the most valuable type-strain genomes for metagenomic binning, comparative biology and taxonomic classification.</title>
        <authorList>
            <person name="Goeker M."/>
        </authorList>
    </citation>
    <scope>NUCLEOTIDE SEQUENCE [LARGE SCALE GENOMIC DNA]</scope>
    <source>
        <strain evidence="2 3">DSM 23562</strain>
    </source>
</reference>
<keyword evidence="1" id="KW-1133">Transmembrane helix</keyword>
<evidence type="ECO:0000256" key="1">
    <source>
        <dbReference type="SAM" id="Phobius"/>
    </source>
</evidence>
<feature type="transmembrane region" description="Helical" evidence="1">
    <location>
        <begin position="6"/>
        <end position="22"/>
    </location>
</feature>
<accession>A0A7W9SNP3</accession>
<dbReference type="EMBL" id="JACHGW010000001">
    <property type="protein sequence ID" value="MBB6049675.1"/>
    <property type="molecule type" value="Genomic_DNA"/>
</dbReference>
<dbReference type="AlphaFoldDB" id="A0A7W9SNP3"/>
<sequence>MATFWIAIGLATIVVLGLLYWWRRPVSWEDGENSALEDEGPLLDTDGGRSRWRWFFSYDANRLTQWLFNLKDWFENEGRRRKK</sequence>
<proteinExistence type="predicted"/>
<organism evidence="2 3">
    <name type="scientific">Armatimonas rosea</name>
    <dbReference type="NCBI Taxonomy" id="685828"/>
    <lineage>
        <taxon>Bacteria</taxon>
        <taxon>Bacillati</taxon>
        <taxon>Armatimonadota</taxon>
        <taxon>Armatimonadia</taxon>
        <taxon>Armatimonadales</taxon>
        <taxon>Armatimonadaceae</taxon>
        <taxon>Armatimonas</taxon>
    </lineage>
</organism>
<name>A0A7W9SNP3_ARMRO</name>
<keyword evidence="1" id="KW-0812">Transmembrane</keyword>
<protein>
    <submittedName>
        <fullName evidence="2">Uncharacterized protein</fullName>
    </submittedName>
</protein>